<keyword evidence="2" id="KW-0808">Transferase</keyword>
<keyword evidence="2" id="KW-0418">Kinase</keyword>
<organism evidence="2 3">
    <name type="scientific">Luteococcus japonicus</name>
    <dbReference type="NCBI Taxonomy" id="33984"/>
    <lineage>
        <taxon>Bacteria</taxon>
        <taxon>Bacillati</taxon>
        <taxon>Actinomycetota</taxon>
        <taxon>Actinomycetes</taxon>
        <taxon>Propionibacteriales</taxon>
        <taxon>Propionibacteriaceae</taxon>
        <taxon>Luteococcus</taxon>
    </lineage>
</organism>
<protein>
    <submittedName>
        <fullName evidence="2">Glucokinase</fullName>
    </submittedName>
</protein>
<dbReference type="InterPro" id="IPR000600">
    <property type="entry name" value="ROK"/>
</dbReference>
<dbReference type="RefSeq" id="WP_123575757.1">
    <property type="nucleotide sequence ID" value="NZ_RKHG01000001.1"/>
</dbReference>
<sequence length="310" mass="31074">MNRVFLGVDVGGTKIAAAQVGVGGALGAVHTSPTPGDAGREALLDAIADTALRAAAGQPIAGLGVGTAGAVDAAAGVVVSATETLREWKGTDVRAGLRSRLGLAEGVPLAVHNDVDAHALGEYWRGAGVGVDSFLMLAVGTGVGGAVVLGGRLLMGAHHVAGEVAHVPVPGAEGLPCPCGRDGHLEALAAGPGIWRRYLALGGDPTVTSGREVAERISSDPLALRAVQDGADALGRGIAGLVTLLDPERVVIGGGFADPSSPWWQRMEATLRAQVIDALADVELLPARLGAQAAILGAARAAMTMNHKSR</sequence>
<comment type="similarity">
    <text evidence="1">Belongs to the ROK (NagC/XylR) family.</text>
</comment>
<comment type="caution">
    <text evidence="2">The sequence shown here is derived from an EMBL/GenBank/DDBJ whole genome shotgun (WGS) entry which is preliminary data.</text>
</comment>
<dbReference type="EMBL" id="RKHG01000001">
    <property type="protein sequence ID" value="ROR54740.1"/>
    <property type="molecule type" value="Genomic_DNA"/>
</dbReference>
<name>A0A3N1ZV67_9ACTN</name>
<dbReference type="SUPFAM" id="SSF53067">
    <property type="entry name" value="Actin-like ATPase domain"/>
    <property type="match status" value="1"/>
</dbReference>
<reference evidence="2 3" key="1">
    <citation type="submission" date="2018-11" db="EMBL/GenBank/DDBJ databases">
        <title>Sequencing the genomes of 1000 actinobacteria strains.</title>
        <authorList>
            <person name="Klenk H.-P."/>
        </authorList>
    </citation>
    <scope>NUCLEOTIDE SEQUENCE [LARGE SCALE GENOMIC DNA]</scope>
    <source>
        <strain evidence="2 3">DSM 10546</strain>
    </source>
</reference>
<dbReference type="PANTHER" id="PTHR18964">
    <property type="entry name" value="ROK (REPRESSOR, ORF, KINASE) FAMILY"/>
    <property type="match status" value="1"/>
</dbReference>
<accession>A0A3N1ZV67</accession>
<proteinExistence type="inferred from homology"/>
<dbReference type="AlphaFoldDB" id="A0A3N1ZV67"/>
<dbReference type="PANTHER" id="PTHR18964:SF169">
    <property type="entry name" value="N-ACETYLMANNOSAMINE KINASE"/>
    <property type="match status" value="1"/>
</dbReference>
<dbReference type="Pfam" id="PF00480">
    <property type="entry name" value="ROK"/>
    <property type="match status" value="1"/>
</dbReference>
<evidence type="ECO:0000313" key="2">
    <source>
        <dbReference type="EMBL" id="ROR54740.1"/>
    </source>
</evidence>
<evidence type="ECO:0000313" key="3">
    <source>
        <dbReference type="Proteomes" id="UP000275749"/>
    </source>
</evidence>
<dbReference type="Proteomes" id="UP000275749">
    <property type="component" value="Unassembled WGS sequence"/>
</dbReference>
<dbReference type="Gene3D" id="3.30.420.40">
    <property type="match status" value="2"/>
</dbReference>
<dbReference type="GO" id="GO:0016301">
    <property type="term" value="F:kinase activity"/>
    <property type="evidence" value="ECO:0007669"/>
    <property type="project" value="UniProtKB-KW"/>
</dbReference>
<evidence type="ECO:0000256" key="1">
    <source>
        <dbReference type="ARBA" id="ARBA00006479"/>
    </source>
</evidence>
<gene>
    <name evidence="2" type="ORF">EDD41_1969</name>
</gene>
<dbReference type="InterPro" id="IPR043129">
    <property type="entry name" value="ATPase_NBD"/>
</dbReference>